<feature type="region of interest" description="Disordered" evidence="1">
    <location>
        <begin position="1"/>
        <end position="34"/>
    </location>
</feature>
<feature type="region of interest" description="Disordered" evidence="1">
    <location>
        <begin position="190"/>
        <end position="235"/>
    </location>
</feature>
<proteinExistence type="predicted"/>
<gene>
    <name evidence="2" type="ORF">HYPSUDRAFT_38470</name>
</gene>
<dbReference type="EMBL" id="KN817535">
    <property type="protein sequence ID" value="KJA24809.1"/>
    <property type="molecule type" value="Genomic_DNA"/>
</dbReference>
<name>A0A0D2P1L8_HYPSF</name>
<dbReference type="AlphaFoldDB" id="A0A0D2P1L8"/>
<reference evidence="3" key="1">
    <citation type="submission" date="2014-04" db="EMBL/GenBank/DDBJ databases">
        <title>Evolutionary Origins and Diversification of the Mycorrhizal Mutualists.</title>
        <authorList>
            <consortium name="DOE Joint Genome Institute"/>
            <consortium name="Mycorrhizal Genomics Consortium"/>
            <person name="Kohler A."/>
            <person name="Kuo A."/>
            <person name="Nagy L.G."/>
            <person name="Floudas D."/>
            <person name="Copeland A."/>
            <person name="Barry K.W."/>
            <person name="Cichocki N."/>
            <person name="Veneault-Fourrey C."/>
            <person name="LaButti K."/>
            <person name="Lindquist E.A."/>
            <person name="Lipzen A."/>
            <person name="Lundell T."/>
            <person name="Morin E."/>
            <person name="Murat C."/>
            <person name="Riley R."/>
            <person name="Ohm R."/>
            <person name="Sun H."/>
            <person name="Tunlid A."/>
            <person name="Henrissat B."/>
            <person name="Grigoriev I.V."/>
            <person name="Hibbett D.S."/>
            <person name="Martin F."/>
        </authorList>
    </citation>
    <scope>NUCLEOTIDE SEQUENCE [LARGE SCALE GENOMIC DNA]</scope>
    <source>
        <strain evidence="3">FD-334 SS-4</strain>
    </source>
</reference>
<evidence type="ECO:0000256" key="1">
    <source>
        <dbReference type="SAM" id="MobiDB-lite"/>
    </source>
</evidence>
<protein>
    <submittedName>
        <fullName evidence="2">Uncharacterized protein</fullName>
    </submittedName>
</protein>
<sequence length="279" mass="30863">MRPAAGKQNTSARLPEASTKGDTQNLRAGLGAESPGMRLEGCTRIYCARASVEAEGYRGMSKQSHHYAPETSTTYMRYVCSAHGTHRESGAHDGRLADKRGMRREISAVLFRSRAQLMKGRPASKKRPNARHNQCRAVTDRLYRSAKDEDSSMGISRLHTSVANPCTGFRTHKRVICFAAIWVGGREGELTARRKGRRKTPDLAAHGPPLQRALSRAHSCSPETAYPPRDTSRHPRAWVGFRDQRAQRDFYISTGALYYPGPCPALSSYAGRSLSACEN</sequence>
<evidence type="ECO:0000313" key="3">
    <source>
        <dbReference type="Proteomes" id="UP000054270"/>
    </source>
</evidence>
<organism evidence="2 3">
    <name type="scientific">Hypholoma sublateritium (strain FD-334 SS-4)</name>
    <dbReference type="NCBI Taxonomy" id="945553"/>
    <lineage>
        <taxon>Eukaryota</taxon>
        <taxon>Fungi</taxon>
        <taxon>Dikarya</taxon>
        <taxon>Basidiomycota</taxon>
        <taxon>Agaricomycotina</taxon>
        <taxon>Agaricomycetes</taxon>
        <taxon>Agaricomycetidae</taxon>
        <taxon>Agaricales</taxon>
        <taxon>Agaricineae</taxon>
        <taxon>Strophariaceae</taxon>
        <taxon>Hypholoma</taxon>
    </lineage>
</organism>
<evidence type="ECO:0000313" key="2">
    <source>
        <dbReference type="EMBL" id="KJA24809.1"/>
    </source>
</evidence>
<keyword evidence="3" id="KW-1185">Reference proteome</keyword>
<accession>A0A0D2P1L8</accession>
<dbReference type="Proteomes" id="UP000054270">
    <property type="component" value="Unassembled WGS sequence"/>
</dbReference>